<evidence type="ECO:0000313" key="3">
    <source>
        <dbReference type="Proteomes" id="UP000007241"/>
    </source>
</evidence>
<dbReference type="EMBL" id="GL882893">
    <property type="protein sequence ID" value="EGF77047.1"/>
    <property type="molecule type" value="Genomic_DNA"/>
</dbReference>
<dbReference type="Proteomes" id="UP000007241">
    <property type="component" value="Unassembled WGS sequence"/>
</dbReference>
<dbReference type="InParanoid" id="F4PC36"/>
<dbReference type="GeneID" id="18239423"/>
<gene>
    <name evidence="2" type="ORF">BATDEDRAFT_27786</name>
</gene>
<dbReference type="RefSeq" id="XP_006682160.1">
    <property type="nucleotide sequence ID" value="XM_006682097.1"/>
</dbReference>
<reference evidence="2 3" key="1">
    <citation type="submission" date="2009-12" db="EMBL/GenBank/DDBJ databases">
        <title>The draft genome of Batrachochytrium dendrobatidis.</title>
        <authorList>
            <consortium name="US DOE Joint Genome Institute (JGI-PGF)"/>
            <person name="Kuo A."/>
            <person name="Salamov A."/>
            <person name="Schmutz J."/>
            <person name="Lucas S."/>
            <person name="Pitluck S."/>
            <person name="Rosenblum E."/>
            <person name="Stajich J."/>
            <person name="Eisen M."/>
            <person name="Grigoriev I.V."/>
        </authorList>
    </citation>
    <scope>NUCLEOTIDE SEQUENCE [LARGE SCALE GENOMIC DNA]</scope>
    <source>
        <strain evidence="3">JAM81 / FGSC 10211</strain>
    </source>
</reference>
<dbReference type="HOGENOM" id="CLU_533142_0_0_1"/>
<dbReference type="AlphaFoldDB" id="F4PC36"/>
<sequence>MSPAGSHAVKITDGLYVPRLNKANFSKWYISIEAVFEHYELWDSHVIAVPPEKAEKAFKIKEIKARGLICSTVSEEDYEEFTEDSHGTPLSARDSIAKIVKHFRTGNLIEIHGLEIKMQELTYNTDEGVKVLFEEMTKLRKALERMNVVTSNSEFFRKILWKLIDVSRHWVSMRKEFNDYSEKDFSTKPIKDMLVREEEDLIRAHELPKLQNAEVARLGHIGKGLILDLAKNVKGMEIIKNPVNTPIHICEACVEGQAHKKPFPVPNHRAYDWNVPTTLSKSKTTHPNIDNDSDDEMPFVNPNFSTTTTTPTSPPELIEDDYMTTESTTPTRTITDNVDPFARSYPSTFSPSHLPTSINRECSNVPSEDSIQLPPQIPRRGIFRNKQIHASLRESSLSGIRKPKANTKIVAESTQTIPNEAINASSPRIQELSQSDSEVEDTPLKANSWNQSYWPSYLRVL</sequence>
<feature type="region of interest" description="Disordered" evidence="1">
    <location>
        <begin position="278"/>
        <end position="297"/>
    </location>
</feature>
<evidence type="ECO:0000313" key="2">
    <source>
        <dbReference type="EMBL" id="EGF77047.1"/>
    </source>
</evidence>
<name>F4PC36_BATDJ</name>
<dbReference type="OrthoDB" id="7691805at2759"/>
<dbReference type="STRING" id="684364.F4PC36"/>
<feature type="compositionally biased region" description="Polar residues" evidence="1">
    <location>
        <begin position="278"/>
        <end position="290"/>
    </location>
</feature>
<evidence type="ECO:0000256" key="1">
    <source>
        <dbReference type="SAM" id="MobiDB-lite"/>
    </source>
</evidence>
<keyword evidence="3" id="KW-1185">Reference proteome</keyword>
<proteinExistence type="predicted"/>
<protein>
    <recommendedName>
        <fullName evidence="4">GAG-pre-integrase domain-containing protein</fullName>
    </recommendedName>
</protein>
<accession>F4PC36</accession>
<organism evidence="2 3">
    <name type="scientific">Batrachochytrium dendrobatidis (strain JAM81 / FGSC 10211)</name>
    <name type="common">Frog chytrid fungus</name>
    <dbReference type="NCBI Taxonomy" id="684364"/>
    <lineage>
        <taxon>Eukaryota</taxon>
        <taxon>Fungi</taxon>
        <taxon>Fungi incertae sedis</taxon>
        <taxon>Chytridiomycota</taxon>
        <taxon>Chytridiomycota incertae sedis</taxon>
        <taxon>Chytridiomycetes</taxon>
        <taxon>Rhizophydiales</taxon>
        <taxon>Rhizophydiales incertae sedis</taxon>
        <taxon>Batrachochytrium</taxon>
    </lineage>
</organism>
<evidence type="ECO:0008006" key="4">
    <source>
        <dbReference type="Google" id="ProtNLM"/>
    </source>
</evidence>